<dbReference type="Proteomes" id="UP000427769">
    <property type="component" value="Chromosome"/>
</dbReference>
<dbReference type="InterPro" id="IPR022002">
    <property type="entry name" value="ChsH2_Znr"/>
</dbReference>
<accession>A0A5K7Z2Y8</accession>
<dbReference type="InterPro" id="IPR052513">
    <property type="entry name" value="Thioester_dehydratase-like"/>
</dbReference>
<feature type="domain" description="ChsH2 C-terminal OB-fold" evidence="1">
    <location>
        <begin position="49"/>
        <end position="112"/>
    </location>
</feature>
<dbReference type="EMBL" id="AP021875">
    <property type="protein sequence ID" value="BBO74629.1"/>
    <property type="molecule type" value="Genomic_DNA"/>
</dbReference>
<evidence type="ECO:0000313" key="3">
    <source>
        <dbReference type="EMBL" id="BBO74629.1"/>
    </source>
</evidence>
<proteinExistence type="predicted"/>
<keyword evidence="4" id="KW-1185">Reference proteome</keyword>
<organism evidence="3 4">
    <name type="scientific">Desulfosarcina widdelii</name>
    <dbReference type="NCBI Taxonomy" id="947919"/>
    <lineage>
        <taxon>Bacteria</taxon>
        <taxon>Pseudomonadati</taxon>
        <taxon>Thermodesulfobacteriota</taxon>
        <taxon>Desulfobacteria</taxon>
        <taxon>Desulfobacterales</taxon>
        <taxon>Desulfosarcinaceae</taxon>
        <taxon>Desulfosarcina</taxon>
    </lineage>
</organism>
<dbReference type="RefSeq" id="WP_197740522.1">
    <property type="nucleotide sequence ID" value="NZ_AP021875.1"/>
</dbReference>
<reference evidence="3 4" key="1">
    <citation type="submission" date="2019-11" db="EMBL/GenBank/DDBJ databases">
        <title>Comparative genomics of hydrocarbon-degrading Desulfosarcina strains.</title>
        <authorList>
            <person name="Watanabe M."/>
            <person name="Kojima H."/>
            <person name="Fukui M."/>
        </authorList>
    </citation>
    <scope>NUCLEOTIDE SEQUENCE [LARGE SCALE GENOMIC DNA]</scope>
    <source>
        <strain evidence="3 4">PP31</strain>
    </source>
</reference>
<name>A0A5K7Z2Y8_9BACT</name>
<gene>
    <name evidence="3" type="ORF">DSCW_20460</name>
</gene>
<dbReference type="Pfam" id="PF12172">
    <property type="entry name" value="zf-ChsH2"/>
    <property type="match status" value="1"/>
</dbReference>
<dbReference type="Pfam" id="PF01796">
    <property type="entry name" value="OB_ChsH2_C"/>
    <property type="match status" value="1"/>
</dbReference>
<dbReference type="SUPFAM" id="SSF50249">
    <property type="entry name" value="Nucleic acid-binding proteins"/>
    <property type="match status" value="1"/>
</dbReference>
<dbReference type="AlphaFoldDB" id="A0A5K7Z2Y8"/>
<evidence type="ECO:0000313" key="4">
    <source>
        <dbReference type="Proteomes" id="UP000427769"/>
    </source>
</evidence>
<dbReference type="InterPro" id="IPR012340">
    <property type="entry name" value="NA-bd_OB-fold"/>
</dbReference>
<dbReference type="InterPro" id="IPR002878">
    <property type="entry name" value="ChsH2_C"/>
</dbReference>
<dbReference type="Gene3D" id="6.10.30.10">
    <property type="match status" value="1"/>
</dbReference>
<evidence type="ECO:0008006" key="5">
    <source>
        <dbReference type="Google" id="ProtNLM"/>
    </source>
</evidence>
<dbReference type="PANTHER" id="PTHR34075">
    <property type="entry name" value="BLR3430 PROTEIN"/>
    <property type="match status" value="1"/>
</dbReference>
<evidence type="ECO:0000259" key="2">
    <source>
        <dbReference type="Pfam" id="PF12172"/>
    </source>
</evidence>
<feature type="domain" description="ChsH2 rubredoxin-like zinc ribbon" evidence="2">
    <location>
        <begin position="13"/>
        <end position="43"/>
    </location>
</feature>
<protein>
    <recommendedName>
        <fullName evidence="5">Transcriptional regulator</fullName>
    </recommendedName>
</protein>
<evidence type="ECO:0000259" key="1">
    <source>
        <dbReference type="Pfam" id="PF01796"/>
    </source>
</evidence>
<dbReference type="KEGG" id="dwd:DSCW_20460"/>
<dbReference type="PANTHER" id="PTHR34075:SF5">
    <property type="entry name" value="BLR3430 PROTEIN"/>
    <property type="match status" value="1"/>
</dbReference>
<sequence>MEQVLSFQKYNSALKKNRLLGLSCKECGTVTCPPKMVCQECAGVDLEVVELSGMGKIVTFTTTYVAAEGKEAEAPYTIAMIELDEGAWIAGNLIDIDPSEATMDLIGKRVKIGHKVFPGDRFSGGESTRPLFSFVK</sequence>